<feature type="chain" id="PRO_5008903854" evidence="5">
    <location>
        <begin position="21"/>
        <end position="250"/>
    </location>
</feature>
<keyword evidence="3" id="KW-0720">Serine protease</keyword>
<feature type="domain" description="Peptidase S1" evidence="6">
    <location>
        <begin position="58"/>
        <end position="250"/>
    </location>
</feature>
<dbReference type="OrthoDB" id="531708at2759"/>
<dbReference type="PANTHER" id="PTHR24276:SF91">
    <property type="entry name" value="AT26814P-RELATED"/>
    <property type="match status" value="1"/>
</dbReference>
<evidence type="ECO:0000256" key="2">
    <source>
        <dbReference type="ARBA" id="ARBA00022801"/>
    </source>
</evidence>
<dbReference type="PROSITE" id="PS00134">
    <property type="entry name" value="TRYPSIN_HIS"/>
    <property type="match status" value="1"/>
</dbReference>
<keyword evidence="8" id="KW-1185">Reference proteome</keyword>
<dbReference type="PROSITE" id="PS50240">
    <property type="entry name" value="TRYPSIN_DOM"/>
    <property type="match status" value="1"/>
</dbReference>
<evidence type="ECO:0000256" key="1">
    <source>
        <dbReference type="ARBA" id="ARBA00022670"/>
    </source>
</evidence>
<dbReference type="Gene3D" id="2.40.10.10">
    <property type="entry name" value="Trypsin-like serine proteases"/>
    <property type="match status" value="1"/>
</dbReference>
<dbReference type="CDD" id="cd00190">
    <property type="entry name" value="Tryp_SPc"/>
    <property type="match status" value="1"/>
</dbReference>
<keyword evidence="2" id="KW-0378">Hydrolase</keyword>
<dbReference type="InterPro" id="IPR043504">
    <property type="entry name" value="Peptidase_S1_PA_chymotrypsin"/>
</dbReference>
<dbReference type="InterPro" id="IPR018114">
    <property type="entry name" value="TRYPSIN_HIS"/>
</dbReference>
<reference evidence="7 8" key="1">
    <citation type="journal article" date="2016" name="Genome Biol. Evol.">
        <title>Gene Family Evolution Reflects Adaptation to Soil Environmental Stressors in the Genome of the Collembolan Orchesella cincta.</title>
        <authorList>
            <person name="Faddeeva-Vakhrusheva A."/>
            <person name="Derks M.F."/>
            <person name="Anvar S.Y."/>
            <person name="Agamennone V."/>
            <person name="Suring W."/>
            <person name="Smit S."/>
            <person name="van Straalen N.M."/>
            <person name="Roelofs D."/>
        </authorList>
    </citation>
    <scope>NUCLEOTIDE SEQUENCE [LARGE SCALE GENOMIC DNA]</scope>
    <source>
        <tissue evidence="7">Mixed pool</tissue>
    </source>
</reference>
<name>A0A1D2MDD2_ORCCI</name>
<evidence type="ECO:0000259" key="6">
    <source>
        <dbReference type="PROSITE" id="PS50240"/>
    </source>
</evidence>
<dbReference type="GO" id="GO:0006508">
    <property type="term" value="P:proteolysis"/>
    <property type="evidence" value="ECO:0007669"/>
    <property type="project" value="UniProtKB-KW"/>
</dbReference>
<organism evidence="7 8">
    <name type="scientific">Orchesella cincta</name>
    <name type="common">Springtail</name>
    <name type="synonym">Podura cincta</name>
    <dbReference type="NCBI Taxonomy" id="48709"/>
    <lineage>
        <taxon>Eukaryota</taxon>
        <taxon>Metazoa</taxon>
        <taxon>Ecdysozoa</taxon>
        <taxon>Arthropoda</taxon>
        <taxon>Hexapoda</taxon>
        <taxon>Collembola</taxon>
        <taxon>Entomobryomorpha</taxon>
        <taxon>Entomobryoidea</taxon>
        <taxon>Orchesellidae</taxon>
        <taxon>Orchesellinae</taxon>
        <taxon>Orchesella</taxon>
    </lineage>
</organism>
<evidence type="ECO:0000313" key="7">
    <source>
        <dbReference type="EMBL" id="ODM90990.1"/>
    </source>
</evidence>
<evidence type="ECO:0000256" key="4">
    <source>
        <dbReference type="ARBA" id="ARBA00023157"/>
    </source>
</evidence>
<sequence>MKRAIFFVSFVSVFVIPAMPDYPQENSNSHPASRAFFSSLVRRRQESAIPQVSWKTRIVGGIEAQPNQFPYQVSVHVRNYFGGYDHLCGGVIYDAIHIVTAAHCLSGYHHRNLKVIAGEHDLFKDEGPEQYRDVASTVYHPGFIREIQLNDIGIITLDHPLDLNAQIQPLRLPNEPIDYSEIARTTGWGEQQLVRNDEQQSKLMYVDLTYFPRENCSRLYDGWAFIEDGMLCYGESDGVKEPVTAIPEVL</sequence>
<feature type="signal peptide" evidence="5">
    <location>
        <begin position="1"/>
        <end position="20"/>
    </location>
</feature>
<dbReference type="Pfam" id="PF00089">
    <property type="entry name" value="Trypsin"/>
    <property type="match status" value="1"/>
</dbReference>
<keyword evidence="5" id="KW-0732">Signal</keyword>
<evidence type="ECO:0000256" key="3">
    <source>
        <dbReference type="ARBA" id="ARBA00022825"/>
    </source>
</evidence>
<comment type="caution">
    <text evidence="7">The sequence shown here is derived from an EMBL/GenBank/DDBJ whole genome shotgun (WGS) entry which is preliminary data.</text>
</comment>
<keyword evidence="4" id="KW-1015">Disulfide bond</keyword>
<protein>
    <submittedName>
        <fullName evidence="7">Kallikrein 1-related peptidase b3</fullName>
    </submittedName>
</protein>
<evidence type="ECO:0000256" key="5">
    <source>
        <dbReference type="SAM" id="SignalP"/>
    </source>
</evidence>
<accession>A0A1D2MDD2</accession>
<dbReference type="GO" id="GO:0004252">
    <property type="term" value="F:serine-type endopeptidase activity"/>
    <property type="evidence" value="ECO:0007669"/>
    <property type="project" value="InterPro"/>
</dbReference>
<keyword evidence="1" id="KW-0645">Protease</keyword>
<dbReference type="FunFam" id="2.40.10.10:FF:000068">
    <property type="entry name" value="transmembrane protease serine 2"/>
    <property type="match status" value="1"/>
</dbReference>
<dbReference type="InterPro" id="IPR009003">
    <property type="entry name" value="Peptidase_S1_PA"/>
</dbReference>
<dbReference type="Proteomes" id="UP000094527">
    <property type="component" value="Unassembled WGS sequence"/>
</dbReference>
<dbReference type="AlphaFoldDB" id="A0A1D2MDD2"/>
<dbReference type="PANTHER" id="PTHR24276">
    <property type="entry name" value="POLYSERASE-RELATED"/>
    <property type="match status" value="1"/>
</dbReference>
<dbReference type="EMBL" id="LJIJ01001710">
    <property type="protein sequence ID" value="ODM90990.1"/>
    <property type="molecule type" value="Genomic_DNA"/>
</dbReference>
<dbReference type="OMA" id="YFPRENC"/>
<gene>
    <name evidence="7" type="ORF">Ocin01_15695</name>
</gene>
<dbReference type="SUPFAM" id="SSF50494">
    <property type="entry name" value="Trypsin-like serine proteases"/>
    <property type="match status" value="1"/>
</dbReference>
<dbReference type="InterPro" id="IPR050430">
    <property type="entry name" value="Peptidase_S1"/>
</dbReference>
<proteinExistence type="predicted"/>
<evidence type="ECO:0000313" key="8">
    <source>
        <dbReference type="Proteomes" id="UP000094527"/>
    </source>
</evidence>
<dbReference type="SMART" id="SM00020">
    <property type="entry name" value="Tryp_SPc"/>
    <property type="match status" value="1"/>
</dbReference>
<dbReference type="STRING" id="48709.A0A1D2MDD2"/>
<dbReference type="InterPro" id="IPR001254">
    <property type="entry name" value="Trypsin_dom"/>
</dbReference>